<dbReference type="Pfam" id="PF04438">
    <property type="entry name" value="zf-HIT"/>
    <property type="match status" value="1"/>
</dbReference>
<dbReference type="STRING" id="1165861.A0A0L0V276"/>
<comment type="caution">
    <text evidence="7">The sequence shown here is derived from an EMBL/GenBank/DDBJ whole genome shotgun (WGS) entry which is preliminary data.</text>
</comment>
<dbReference type="Proteomes" id="UP000054564">
    <property type="component" value="Unassembled WGS sequence"/>
</dbReference>
<dbReference type="PANTHER" id="PTHR13483:SF11">
    <property type="entry name" value="ZINC FINGER HIT DOMAIN-CONTAINING PROTEIN 3"/>
    <property type="match status" value="1"/>
</dbReference>
<evidence type="ECO:0000256" key="3">
    <source>
        <dbReference type="ARBA" id="ARBA00022833"/>
    </source>
</evidence>
<dbReference type="PROSITE" id="PS51083">
    <property type="entry name" value="ZF_HIT"/>
    <property type="match status" value="1"/>
</dbReference>
<dbReference type="GO" id="GO:0005634">
    <property type="term" value="C:nucleus"/>
    <property type="evidence" value="ECO:0007669"/>
    <property type="project" value="TreeGrafter"/>
</dbReference>
<feature type="compositionally biased region" description="Low complexity" evidence="5">
    <location>
        <begin position="156"/>
        <end position="172"/>
    </location>
</feature>
<organism evidence="7 8">
    <name type="scientific">Puccinia striiformis f. sp. tritici PST-78</name>
    <dbReference type="NCBI Taxonomy" id="1165861"/>
    <lineage>
        <taxon>Eukaryota</taxon>
        <taxon>Fungi</taxon>
        <taxon>Dikarya</taxon>
        <taxon>Basidiomycota</taxon>
        <taxon>Pucciniomycotina</taxon>
        <taxon>Pucciniomycetes</taxon>
        <taxon>Pucciniales</taxon>
        <taxon>Pucciniaceae</taxon>
        <taxon>Puccinia</taxon>
    </lineage>
</organism>
<dbReference type="InterPro" id="IPR051639">
    <property type="entry name" value="BCD1"/>
</dbReference>
<dbReference type="GO" id="GO:0048254">
    <property type="term" value="P:snoRNA localization"/>
    <property type="evidence" value="ECO:0007669"/>
    <property type="project" value="TreeGrafter"/>
</dbReference>
<dbReference type="PANTHER" id="PTHR13483">
    <property type="entry name" value="BOX C_D SNORNA PROTEIN 1-RELATED"/>
    <property type="match status" value="1"/>
</dbReference>
<dbReference type="EMBL" id="AJIL01000146">
    <property type="protein sequence ID" value="KNE93074.1"/>
    <property type="molecule type" value="Genomic_DNA"/>
</dbReference>
<evidence type="ECO:0000256" key="2">
    <source>
        <dbReference type="ARBA" id="ARBA00022771"/>
    </source>
</evidence>
<accession>A0A0L0V276</accession>
<gene>
    <name evidence="7" type="ORF">PSTG_13566</name>
</gene>
<dbReference type="GO" id="GO:0070761">
    <property type="term" value="C:pre-snoRNP complex"/>
    <property type="evidence" value="ECO:0007669"/>
    <property type="project" value="TreeGrafter"/>
</dbReference>
<feature type="region of interest" description="Disordered" evidence="5">
    <location>
        <begin position="151"/>
        <end position="172"/>
    </location>
</feature>
<evidence type="ECO:0000313" key="8">
    <source>
        <dbReference type="Proteomes" id="UP000054564"/>
    </source>
</evidence>
<evidence type="ECO:0000256" key="4">
    <source>
        <dbReference type="PROSITE-ProRule" id="PRU00453"/>
    </source>
</evidence>
<name>A0A0L0V276_9BASI</name>
<evidence type="ECO:0000313" key="7">
    <source>
        <dbReference type="EMBL" id="KNE93074.1"/>
    </source>
</evidence>
<dbReference type="Gene3D" id="3.30.60.190">
    <property type="match status" value="1"/>
</dbReference>
<dbReference type="InterPro" id="IPR007529">
    <property type="entry name" value="Znf_HIT"/>
</dbReference>
<evidence type="ECO:0000256" key="1">
    <source>
        <dbReference type="ARBA" id="ARBA00022723"/>
    </source>
</evidence>
<keyword evidence="8" id="KW-1185">Reference proteome</keyword>
<dbReference type="GO" id="GO:0000492">
    <property type="term" value="P:box C/D snoRNP assembly"/>
    <property type="evidence" value="ECO:0007669"/>
    <property type="project" value="TreeGrafter"/>
</dbReference>
<feature type="region of interest" description="Disordered" evidence="5">
    <location>
        <begin position="43"/>
        <end position="76"/>
    </location>
</feature>
<keyword evidence="3" id="KW-0862">Zinc</keyword>
<dbReference type="GO" id="GO:0008270">
    <property type="term" value="F:zinc ion binding"/>
    <property type="evidence" value="ECO:0007669"/>
    <property type="project" value="UniProtKB-UniRule"/>
</dbReference>
<dbReference type="OrthoDB" id="18412at2759"/>
<reference evidence="8" key="1">
    <citation type="submission" date="2014-03" db="EMBL/GenBank/DDBJ databases">
        <title>The Genome Sequence of Puccinia striiformis f. sp. tritici PST-78.</title>
        <authorList>
            <consortium name="The Broad Institute Genome Sequencing Platform"/>
            <person name="Cuomo C."/>
            <person name="Hulbert S."/>
            <person name="Chen X."/>
            <person name="Walker B."/>
            <person name="Young S.K."/>
            <person name="Zeng Q."/>
            <person name="Gargeya S."/>
            <person name="Fitzgerald M."/>
            <person name="Haas B."/>
            <person name="Abouelleil A."/>
            <person name="Alvarado L."/>
            <person name="Arachchi H.M."/>
            <person name="Berlin A.M."/>
            <person name="Chapman S.B."/>
            <person name="Goldberg J."/>
            <person name="Griggs A."/>
            <person name="Gujja S."/>
            <person name="Hansen M."/>
            <person name="Howarth C."/>
            <person name="Imamovic A."/>
            <person name="Larimer J."/>
            <person name="McCowan C."/>
            <person name="Montmayeur A."/>
            <person name="Murphy C."/>
            <person name="Neiman D."/>
            <person name="Pearson M."/>
            <person name="Priest M."/>
            <person name="Roberts A."/>
            <person name="Saif S."/>
            <person name="Shea T."/>
            <person name="Sisk P."/>
            <person name="Sykes S."/>
            <person name="Wortman J."/>
            <person name="Nusbaum C."/>
            <person name="Birren B."/>
        </authorList>
    </citation>
    <scope>NUCLEOTIDE SEQUENCE [LARGE SCALE GENOMIC DNA]</scope>
    <source>
        <strain evidence="8">race PST-78</strain>
    </source>
</reference>
<dbReference type="GO" id="GO:0000463">
    <property type="term" value="P:maturation of LSU-rRNA from tricistronic rRNA transcript (SSU-rRNA, 5.8S rRNA, LSU-rRNA)"/>
    <property type="evidence" value="ECO:0007669"/>
    <property type="project" value="TreeGrafter"/>
</dbReference>
<keyword evidence="2 4" id="KW-0863">Zinc-finger</keyword>
<proteinExistence type="predicted"/>
<dbReference type="FunFam" id="3.30.60.190:FF:000009">
    <property type="entry name" value="Uncharacterized zinc-finger protein C4F10.19c"/>
    <property type="match status" value="1"/>
</dbReference>
<evidence type="ECO:0000256" key="5">
    <source>
        <dbReference type="SAM" id="MobiDB-lite"/>
    </source>
</evidence>
<evidence type="ECO:0000259" key="6">
    <source>
        <dbReference type="PROSITE" id="PS51083"/>
    </source>
</evidence>
<dbReference type="CDD" id="cd23024">
    <property type="entry name" value="zf-HIT_ZNHIT2-3"/>
    <property type="match status" value="1"/>
</dbReference>
<protein>
    <recommendedName>
        <fullName evidence="6">HIT-type domain-containing protein</fullName>
    </recommendedName>
</protein>
<dbReference type="SUPFAM" id="SSF144232">
    <property type="entry name" value="HIT/MYND zinc finger-like"/>
    <property type="match status" value="1"/>
</dbReference>
<dbReference type="AlphaFoldDB" id="A0A0L0V276"/>
<sequence length="218" mass="25056">MPKQDRSICGVCNLEKHKYKCPNDQVAYCSVNCFKLHKEQANCPGTSTKSRSGKPSQEPTIDTIPSSLTTTATSPKQSVKRLKPLTEVNWPFIDEEKLAVLSDPLRKDEIKPIIQREWEEIAMSTDLRELLQTEPDLKELLKTLMMPTWHTHHNQNNRNQDQEQDQNQGQKDQIQQLLLHLSPSSQSPTTFQNFTSNQYIIFNKLADIVRDILAKSRS</sequence>
<keyword evidence="1" id="KW-0479">Metal-binding</keyword>
<feature type="domain" description="HIT-type" evidence="6">
    <location>
        <begin position="9"/>
        <end position="43"/>
    </location>
</feature>